<dbReference type="AlphaFoldDB" id="A0A6A6G1S2"/>
<dbReference type="PANTHER" id="PTHR42973">
    <property type="entry name" value="BINDING OXIDOREDUCTASE, PUTATIVE (AFU_ORTHOLOGUE AFUA_1G17690)-RELATED"/>
    <property type="match status" value="1"/>
</dbReference>
<dbReference type="Gene3D" id="3.30.465.10">
    <property type="match status" value="1"/>
</dbReference>
<dbReference type="InterPro" id="IPR006094">
    <property type="entry name" value="Oxid_FAD_bind_N"/>
</dbReference>
<accession>A0A6A6G1S2</accession>
<comment type="similarity">
    <text evidence="1">Belongs to the oxygen-dependent FAD-linked oxidoreductase family.</text>
</comment>
<keyword evidence="5" id="KW-0732">Signal</keyword>
<proteinExistence type="inferred from homology"/>
<feature type="domain" description="FAD-binding PCMH-type" evidence="6">
    <location>
        <begin position="63"/>
        <end position="234"/>
    </location>
</feature>
<sequence>MRTTLYLAALLQPLWASAQNSTSPARGPLCACSQLSALNASNYVAKDSTDYQTENLKVWDKRSNQSPACIYLPTTADDAAEAVSILNSCNAVFALRGGGHMNYPGSNNIDGGVLLSLNRMDELQLSNDTETVAIGPGNRWIDVYSYLEPFGKYVIGGRLKVIGVPGLTLIGGVNYFINKYGFSMDNVVNYDVILGNGTQVKANRQENPDLFWALKGGGSNFGLVSRFTFKTLPIANASTTISVWGPQAIEPFIRAVCKFVDNIGNKPSVAAGGVLNINYNATTGVSTANFFGSQEGTESPASSFAPFAKLPGILQKRDAVTTPAKFSANFDSPAQMFRIQFGHHTIRTDPDRLISIYNQWVEALQDIRDVPGLQPTFVLNPAPKSAARVAKKNGVGNVWGLDDKENYIWWQLSTAWANPEDDIRVTSWSKSLLERLHRENIDMGIGTEFLYSGDASESQDVYATLPEKNRDRLFDVRDRYDVDGVFQRLNYGGFKLGY</sequence>
<evidence type="ECO:0000259" key="6">
    <source>
        <dbReference type="PROSITE" id="PS51387"/>
    </source>
</evidence>
<feature type="chain" id="PRO_5025376108" evidence="5">
    <location>
        <begin position="19"/>
        <end position="498"/>
    </location>
</feature>
<gene>
    <name evidence="7" type="ORF">BDZ85DRAFT_243410</name>
</gene>
<dbReference type="Pfam" id="PF01565">
    <property type="entry name" value="FAD_binding_4"/>
    <property type="match status" value="1"/>
</dbReference>
<dbReference type="InterPro" id="IPR050416">
    <property type="entry name" value="FAD-linked_Oxidoreductase"/>
</dbReference>
<evidence type="ECO:0000256" key="4">
    <source>
        <dbReference type="ARBA" id="ARBA00023002"/>
    </source>
</evidence>
<keyword evidence="3" id="KW-0274">FAD</keyword>
<reference evidence="8" key="1">
    <citation type="journal article" date="2020" name="Stud. Mycol.">
        <title>101 Dothideomycetes genomes: A test case for predicting lifestyles and emergence of pathogens.</title>
        <authorList>
            <person name="Haridas S."/>
            <person name="Albert R."/>
            <person name="Binder M."/>
            <person name="Bloem J."/>
            <person name="LaButti K."/>
            <person name="Salamov A."/>
            <person name="Andreopoulos B."/>
            <person name="Baker S."/>
            <person name="Barry K."/>
            <person name="Bills G."/>
            <person name="Bluhm B."/>
            <person name="Cannon C."/>
            <person name="Castanera R."/>
            <person name="Culley D."/>
            <person name="Daum C."/>
            <person name="Ezra D."/>
            <person name="Gonzalez J."/>
            <person name="Henrissat B."/>
            <person name="Kuo A."/>
            <person name="Liang C."/>
            <person name="Lipzen A."/>
            <person name="Lutzoni F."/>
            <person name="Magnuson J."/>
            <person name="Mondo S."/>
            <person name="Nolan M."/>
            <person name="Ohm R."/>
            <person name="Pangilinan J."/>
            <person name="Park H.-J."/>
            <person name="Ramirez L."/>
            <person name="Alfaro M."/>
            <person name="Sun H."/>
            <person name="Tritt A."/>
            <person name="Yoshinaga Y."/>
            <person name="Zwiers L.-H."/>
            <person name="Turgeon B."/>
            <person name="Goodwin S."/>
            <person name="Spatafora J."/>
            <person name="Crous P."/>
            <person name="Grigoriev I."/>
        </authorList>
    </citation>
    <scope>NUCLEOTIDE SEQUENCE [LARGE SCALE GENOMIC DNA]</scope>
    <source>
        <strain evidence="8">CECT 20119</strain>
    </source>
</reference>
<dbReference type="InterPro" id="IPR036318">
    <property type="entry name" value="FAD-bd_PCMH-like_sf"/>
</dbReference>
<evidence type="ECO:0000256" key="5">
    <source>
        <dbReference type="SAM" id="SignalP"/>
    </source>
</evidence>
<feature type="signal peptide" evidence="5">
    <location>
        <begin position="1"/>
        <end position="18"/>
    </location>
</feature>
<dbReference type="EMBL" id="ML992516">
    <property type="protein sequence ID" value="KAF2219594.1"/>
    <property type="molecule type" value="Genomic_DNA"/>
</dbReference>
<dbReference type="Proteomes" id="UP000799538">
    <property type="component" value="Unassembled WGS sequence"/>
</dbReference>
<evidence type="ECO:0000256" key="2">
    <source>
        <dbReference type="ARBA" id="ARBA00022630"/>
    </source>
</evidence>
<keyword evidence="4" id="KW-0560">Oxidoreductase</keyword>
<organism evidence="7 8">
    <name type="scientific">Elsinoe ampelina</name>
    <dbReference type="NCBI Taxonomy" id="302913"/>
    <lineage>
        <taxon>Eukaryota</taxon>
        <taxon>Fungi</taxon>
        <taxon>Dikarya</taxon>
        <taxon>Ascomycota</taxon>
        <taxon>Pezizomycotina</taxon>
        <taxon>Dothideomycetes</taxon>
        <taxon>Dothideomycetidae</taxon>
        <taxon>Myriangiales</taxon>
        <taxon>Elsinoaceae</taxon>
        <taxon>Elsinoe</taxon>
    </lineage>
</organism>
<evidence type="ECO:0000313" key="7">
    <source>
        <dbReference type="EMBL" id="KAF2219594.1"/>
    </source>
</evidence>
<dbReference type="PANTHER" id="PTHR42973:SF53">
    <property type="entry name" value="FAD-BINDING PCMH-TYPE DOMAIN-CONTAINING PROTEIN-RELATED"/>
    <property type="match status" value="1"/>
</dbReference>
<evidence type="ECO:0000313" key="8">
    <source>
        <dbReference type="Proteomes" id="UP000799538"/>
    </source>
</evidence>
<evidence type="ECO:0000256" key="3">
    <source>
        <dbReference type="ARBA" id="ARBA00022827"/>
    </source>
</evidence>
<protein>
    <submittedName>
        <fullName evidence="7">FAD binding domain-containing protein</fullName>
    </submittedName>
</protein>
<dbReference type="PROSITE" id="PS51387">
    <property type="entry name" value="FAD_PCMH"/>
    <property type="match status" value="1"/>
</dbReference>
<keyword evidence="8" id="KW-1185">Reference proteome</keyword>
<dbReference type="SUPFAM" id="SSF56176">
    <property type="entry name" value="FAD-binding/transporter-associated domain-like"/>
    <property type="match status" value="1"/>
</dbReference>
<dbReference type="GO" id="GO:0071949">
    <property type="term" value="F:FAD binding"/>
    <property type="evidence" value="ECO:0007669"/>
    <property type="project" value="InterPro"/>
</dbReference>
<evidence type="ECO:0000256" key="1">
    <source>
        <dbReference type="ARBA" id="ARBA00005466"/>
    </source>
</evidence>
<dbReference type="OrthoDB" id="2151789at2759"/>
<dbReference type="InterPro" id="IPR016169">
    <property type="entry name" value="FAD-bd_PCMH_sub2"/>
</dbReference>
<keyword evidence="2" id="KW-0285">Flavoprotein</keyword>
<dbReference type="InterPro" id="IPR016166">
    <property type="entry name" value="FAD-bd_PCMH"/>
</dbReference>
<dbReference type="GO" id="GO:0016491">
    <property type="term" value="F:oxidoreductase activity"/>
    <property type="evidence" value="ECO:0007669"/>
    <property type="project" value="UniProtKB-KW"/>
</dbReference>
<name>A0A6A6G1S2_9PEZI</name>